<protein>
    <submittedName>
        <fullName evidence="2">Membrane-associated protein, putative</fullName>
    </submittedName>
</protein>
<proteinExistence type="predicted"/>
<evidence type="ECO:0000256" key="1">
    <source>
        <dbReference type="SAM" id="SignalP"/>
    </source>
</evidence>
<dbReference type="Proteomes" id="UP000051952">
    <property type="component" value="Unassembled WGS sequence"/>
</dbReference>
<feature type="signal peptide" evidence="1">
    <location>
        <begin position="1"/>
        <end position="20"/>
    </location>
</feature>
<feature type="chain" id="PRO_5006621868" evidence="1">
    <location>
        <begin position="21"/>
        <end position="497"/>
    </location>
</feature>
<gene>
    <name evidence="2" type="ORF">BSAL_86120</name>
</gene>
<dbReference type="AlphaFoldDB" id="A0A0S4J3T3"/>
<name>A0A0S4J3T3_BODSA</name>
<evidence type="ECO:0000313" key="2">
    <source>
        <dbReference type="EMBL" id="CUG79508.1"/>
    </source>
</evidence>
<keyword evidence="3" id="KW-1185">Reference proteome</keyword>
<keyword evidence="1" id="KW-0732">Signal</keyword>
<organism evidence="2 3">
    <name type="scientific">Bodo saltans</name>
    <name type="common">Flagellated protozoan</name>
    <dbReference type="NCBI Taxonomy" id="75058"/>
    <lineage>
        <taxon>Eukaryota</taxon>
        <taxon>Discoba</taxon>
        <taxon>Euglenozoa</taxon>
        <taxon>Kinetoplastea</taxon>
        <taxon>Metakinetoplastina</taxon>
        <taxon>Eubodonida</taxon>
        <taxon>Bodonidae</taxon>
        <taxon>Bodo</taxon>
    </lineage>
</organism>
<evidence type="ECO:0000313" key="3">
    <source>
        <dbReference type="Proteomes" id="UP000051952"/>
    </source>
</evidence>
<reference evidence="3" key="1">
    <citation type="submission" date="2015-09" db="EMBL/GenBank/DDBJ databases">
        <authorList>
            <consortium name="Pathogen Informatics"/>
        </authorList>
    </citation>
    <scope>NUCLEOTIDE SEQUENCE [LARGE SCALE GENOMIC DNA]</scope>
    <source>
        <strain evidence="3">Lake Konstanz</strain>
    </source>
</reference>
<dbReference type="VEuPathDB" id="TriTrypDB:BSAL_86120"/>
<dbReference type="EMBL" id="CYKH01001038">
    <property type="protein sequence ID" value="CUG79508.1"/>
    <property type="molecule type" value="Genomic_DNA"/>
</dbReference>
<accession>A0A0S4J3T3</accession>
<sequence>MLYYVGVVVVLTLLFPLLMMQPQLSHMKIISTSSGGSGGSSGGSSGPYQISLTSFIASSSQPEGDHTESYITDAHSRCEELRRGRCEYWDWMELIESNTQQLHLTTAVQDVVEARRRADVTRGETRALAPWKPVDGTEDFFFTVEPEHLPLRWTQRLSVRGAGGAGPPYLRAAERIRGILASVEVCEQLRTGVSLSSLSSSSEAAQAHPRWLPLEGGGDDLFTLAELLQVLPNTSVSFLQEAIPRAKGSSSASSDTNNHDRIVSSVDAAEWVVRHGIELQVTSEFLNTIPQFFDESVVKEGVEESGTTRYVVSVIEQLASTIFLVHRFQPGPLQYLVCVKAVSSSPIQDDLASEDPAIGDHNSNNAIFSLFTAPADWSRKLSNLATAAATHDDDAAAVRKEEEEELRDLRLLRKTIGARIHFSSRVNIAVYDTATLLQFIGSTMGFVSLPWLLTEFLIGFFGSLRRSGPPPWFSRFLLRFKSNIEEDRLPPLKAKFA</sequence>